<dbReference type="SUPFAM" id="SSF56954">
    <property type="entry name" value="Outer membrane efflux proteins (OEP)"/>
    <property type="match status" value="1"/>
</dbReference>
<evidence type="ECO:0000256" key="2">
    <source>
        <dbReference type="ARBA" id="ARBA00007613"/>
    </source>
</evidence>
<accession>A0A098C1S3</accession>
<dbReference type="GO" id="GO:0009279">
    <property type="term" value="C:cell outer membrane"/>
    <property type="evidence" value="ECO:0007669"/>
    <property type="project" value="UniProtKB-SubCell"/>
</dbReference>
<dbReference type="STRING" id="1562970.ING2E5B_1615"/>
<dbReference type="PANTHER" id="PTHR30026">
    <property type="entry name" value="OUTER MEMBRANE PROTEIN TOLC"/>
    <property type="match status" value="1"/>
</dbReference>
<keyword evidence="4" id="KW-1134">Transmembrane beta strand</keyword>
<keyword evidence="3" id="KW-0813">Transport</keyword>
<evidence type="ECO:0000313" key="9">
    <source>
        <dbReference type="Proteomes" id="UP000032417"/>
    </source>
</evidence>
<dbReference type="PANTHER" id="PTHR30026:SF20">
    <property type="entry name" value="OUTER MEMBRANE PROTEIN TOLC"/>
    <property type="match status" value="1"/>
</dbReference>
<keyword evidence="9" id="KW-1185">Reference proteome</keyword>
<gene>
    <name evidence="8" type="ORF">ING2E5B_1615</name>
</gene>
<reference evidence="8 9" key="1">
    <citation type="submission" date="2014-08" db="EMBL/GenBank/DDBJ databases">
        <authorList>
            <person name="Wibberg D."/>
        </authorList>
    </citation>
    <scope>NUCLEOTIDE SEQUENCE [LARGE SCALE GENOMIC DNA]</scope>
    <source>
        <strain evidence="9">ING2-E5B</strain>
    </source>
</reference>
<evidence type="ECO:0000256" key="5">
    <source>
        <dbReference type="ARBA" id="ARBA00022692"/>
    </source>
</evidence>
<evidence type="ECO:0008006" key="10">
    <source>
        <dbReference type="Google" id="ProtNLM"/>
    </source>
</evidence>
<dbReference type="PATRIC" id="fig|1562970.3.peg.1605"/>
<dbReference type="Gene3D" id="1.20.1600.10">
    <property type="entry name" value="Outer membrane efflux proteins (OEP)"/>
    <property type="match status" value="1"/>
</dbReference>
<keyword evidence="7" id="KW-0998">Cell outer membrane</keyword>
<keyword evidence="5" id="KW-0812">Transmembrane</keyword>
<evidence type="ECO:0000256" key="1">
    <source>
        <dbReference type="ARBA" id="ARBA00004442"/>
    </source>
</evidence>
<dbReference type="GO" id="GO:0015288">
    <property type="term" value="F:porin activity"/>
    <property type="evidence" value="ECO:0007669"/>
    <property type="project" value="TreeGrafter"/>
</dbReference>
<keyword evidence="6" id="KW-0472">Membrane</keyword>
<dbReference type="GO" id="GO:0015562">
    <property type="term" value="F:efflux transmembrane transporter activity"/>
    <property type="evidence" value="ECO:0007669"/>
    <property type="project" value="InterPro"/>
</dbReference>
<dbReference type="InterPro" id="IPR003423">
    <property type="entry name" value="OMP_efflux"/>
</dbReference>
<evidence type="ECO:0000256" key="4">
    <source>
        <dbReference type="ARBA" id="ARBA00022452"/>
    </source>
</evidence>
<dbReference type="AlphaFoldDB" id="A0A098C1S3"/>
<protein>
    <recommendedName>
        <fullName evidence="10">Outer membrane efflux protein</fullName>
    </recommendedName>
</protein>
<comment type="subcellular location">
    <subcellularLocation>
        <location evidence="1">Cell outer membrane</location>
    </subcellularLocation>
</comment>
<evidence type="ECO:0000313" key="8">
    <source>
        <dbReference type="EMBL" id="CEA16363.1"/>
    </source>
</evidence>
<evidence type="ECO:0000256" key="3">
    <source>
        <dbReference type="ARBA" id="ARBA00022448"/>
    </source>
</evidence>
<name>A0A098C1S3_9BACT</name>
<dbReference type="HOGENOM" id="CLU_012817_10_5_10"/>
<dbReference type="Proteomes" id="UP000032417">
    <property type="component" value="Chromosome 1"/>
</dbReference>
<dbReference type="GO" id="GO:1990281">
    <property type="term" value="C:efflux pump complex"/>
    <property type="evidence" value="ECO:0007669"/>
    <property type="project" value="TreeGrafter"/>
</dbReference>
<dbReference type="KEGG" id="pbt:ING2E5B_1615"/>
<dbReference type="InterPro" id="IPR051906">
    <property type="entry name" value="TolC-like"/>
</dbReference>
<organism evidence="8 9">
    <name type="scientific">Fermentimonas caenicola</name>
    <dbReference type="NCBI Taxonomy" id="1562970"/>
    <lineage>
        <taxon>Bacteria</taxon>
        <taxon>Pseudomonadati</taxon>
        <taxon>Bacteroidota</taxon>
        <taxon>Bacteroidia</taxon>
        <taxon>Bacteroidales</taxon>
        <taxon>Dysgonomonadaceae</taxon>
        <taxon>Fermentimonas</taxon>
    </lineage>
</organism>
<dbReference type="Pfam" id="PF02321">
    <property type="entry name" value="OEP"/>
    <property type="match status" value="2"/>
</dbReference>
<sequence length="440" mass="50993">MLFIIFFTASAYSQTEERRVISNVIDLRECLRIGLENNFDLQIARNQELVSENNVTLGNAGYLPQVSVSSGYNLRSSNTDQIPAEGDEVVENRNSNTQTLDAGINLNWSLFEGFRVQTNYKRLKELQSAGELYTRLEMENLIANLTAEYYNYVQQQIRLGNLQYAVSLSKERLRIVEARYQVGSLSRLDLQQAKVDFNADSSQLIQQYEILNRSRIKLNELMGVDVESEFIAQDTTIIFNESLAKDELFDRTMAQNTFLQISESNLTLSELELRNLRSRNYPYLRLNAGYGFTHYNYNSGNLERQRNWGPNVGLTLGYTLFDGFNRKREQKNQQIIIRNRELEVERDKLVIESDFANMWMAYQNNIELTNLEIESLENATINYEIAMERYRIGDLSGLELREAQNSLLEAEQRLLTAQYNTKLYEISLMQISGNITTFLQ</sequence>
<proteinExistence type="inferred from homology"/>
<comment type="similarity">
    <text evidence="2">Belongs to the outer membrane factor (OMF) (TC 1.B.17) family.</text>
</comment>
<evidence type="ECO:0000256" key="7">
    <source>
        <dbReference type="ARBA" id="ARBA00023237"/>
    </source>
</evidence>
<evidence type="ECO:0000256" key="6">
    <source>
        <dbReference type="ARBA" id="ARBA00023136"/>
    </source>
</evidence>
<dbReference type="EMBL" id="LN515532">
    <property type="protein sequence ID" value="CEA16363.1"/>
    <property type="molecule type" value="Genomic_DNA"/>
</dbReference>